<evidence type="ECO:0000313" key="5">
    <source>
        <dbReference type="EMBL" id="MDQ2103627.1"/>
    </source>
</evidence>
<dbReference type="SFLD" id="SFLDS00003">
    <property type="entry name" value="Haloacid_Dehalogenase"/>
    <property type="match status" value="1"/>
</dbReference>
<evidence type="ECO:0000256" key="2">
    <source>
        <dbReference type="ARBA" id="ARBA00004818"/>
    </source>
</evidence>
<keyword evidence="6" id="KW-1185">Reference proteome</keyword>
<comment type="caution">
    <text evidence="5">The sequence shown here is derived from an EMBL/GenBank/DDBJ whole genome shotgun (WGS) entry which is preliminary data.</text>
</comment>
<accession>A0ABU0WIF3</accession>
<evidence type="ECO:0000256" key="3">
    <source>
        <dbReference type="ARBA" id="ARBA00006171"/>
    </source>
</evidence>
<reference evidence="5 6" key="1">
    <citation type="submission" date="2023-06" db="EMBL/GenBank/DDBJ databases">
        <title>Azospirillum isscasensis sp.nov, a bacterium isolated from rhizosphere soil of rice.</title>
        <authorList>
            <person name="Wang H."/>
        </authorList>
    </citation>
    <scope>NUCLEOTIDE SEQUENCE [LARGE SCALE GENOMIC DNA]</scope>
    <source>
        <strain evidence="5 6">C340-1</strain>
    </source>
</reference>
<organism evidence="5 6">
    <name type="scientific">Azospirillum isscasi</name>
    <dbReference type="NCBI Taxonomy" id="3053926"/>
    <lineage>
        <taxon>Bacteria</taxon>
        <taxon>Pseudomonadati</taxon>
        <taxon>Pseudomonadota</taxon>
        <taxon>Alphaproteobacteria</taxon>
        <taxon>Rhodospirillales</taxon>
        <taxon>Azospirillaceae</taxon>
        <taxon>Azospirillum</taxon>
    </lineage>
</organism>
<dbReference type="InterPro" id="IPR050155">
    <property type="entry name" value="HAD-like_hydrolase_sf"/>
</dbReference>
<dbReference type="RefSeq" id="WP_306706788.1">
    <property type="nucleotide sequence ID" value="NZ_JAUJFI010000054.1"/>
</dbReference>
<dbReference type="SUPFAM" id="SSF56784">
    <property type="entry name" value="HAD-like"/>
    <property type="match status" value="1"/>
</dbReference>
<dbReference type="PANTHER" id="PTHR43434:SF1">
    <property type="entry name" value="PHOSPHOGLYCOLATE PHOSPHATASE"/>
    <property type="match status" value="1"/>
</dbReference>
<dbReference type="Pfam" id="PF00702">
    <property type="entry name" value="Hydrolase"/>
    <property type="match status" value="1"/>
</dbReference>
<dbReference type="EMBL" id="JAUJFI010000054">
    <property type="protein sequence ID" value="MDQ2103627.1"/>
    <property type="molecule type" value="Genomic_DNA"/>
</dbReference>
<comment type="pathway">
    <text evidence="2">Organic acid metabolism; glycolate biosynthesis; glycolate from 2-phosphoglycolate: step 1/1.</text>
</comment>
<dbReference type="Gene3D" id="1.10.150.240">
    <property type="entry name" value="Putative phosphatase, domain 2"/>
    <property type="match status" value="1"/>
</dbReference>
<dbReference type="InterPro" id="IPR036412">
    <property type="entry name" value="HAD-like_sf"/>
</dbReference>
<dbReference type="Gene3D" id="3.40.50.1000">
    <property type="entry name" value="HAD superfamily/HAD-like"/>
    <property type="match status" value="1"/>
</dbReference>
<comment type="similarity">
    <text evidence="3">Belongs to the HAD-like hydrolase superfamily. CbbY/CbbZ/Gph/YieH family.</text>
</comment>
<dbReference type="SFLD" id="SFLDG01129">
    <property type="entry name" value="C1.5:_HAD__Beta-PGM__Phosphata"/>
    <property type="match status" value="1"/>
</dbReference>
<gene>
    <name evidence="5" type="ORF">QSG27_13085</name>
</gene>
<name>A0ABU0WIF3_9PROT</name>
<sequence>MPQTPDRLDPEVVIFDFDGVIIDSVPTKNGGFAILYGIDDPETEERMRQTIWRNGGLSRFKMLAILEREMFGRDPGPAEIDDLARRYAAIVDPRVPGCPLIAGAEAVLDRLDGTPCHLVSGTPHEVLMGTVRAKGLERHFRTITGSPNVKAEVFARIVAEGGHDPERALAVGDSLTELEAARKAGTAFVGVVSEGLPNPFPPGVTVVGDLHGLAERIGAADLR</sequence>
<protein>
    <recommendedName>
        <fullName evidence="4">phosphoglycolate phosphatase</fullName>
        <ecNumber evidence="4">3.1.3.18</ecNumber>
    </recommendedName>
</protein>
<evidence type="ECO:0000256" key="1">
    <source>
        <dbReference type="ARBA" id="ARBA00000830"/>
    </source>
</evidence>
<dbReference type="PANTHER" id="PTHR43434">
    <property type="entry name" value="PHOSPHOGLYCOLATE PHOSPHATASE"/>
    <property type="match status" value="1"/>
</dbReference>
<dbReference type="Proteomes" id="UP001227317">
    <property type="component" value="Unassembled WGS sequence"/>
</dbReference>
<dbReference type="InterPro" id="IPR023214">
    <property type="entry name" value="HAD_sf"/>
</dbReference>
<comment type="catalytic activity">
    <reaction evidence="1">
        <text>2-phosphoglycolate + H2O = glycolate + phosphate</text>
        <dbReference type="Rhea" id="RHEA:14369"/>
        <dbReference type="ChEBI" id="CHEBI:15377"/>
        <dbReference type="ChEBI" id="CHEBI:29805"/>
        <dbReference type="ChEBI" id="CHEBI:43474"/>
        <dbReference type="ChEBI" id="CHEBI:58033"/>
        <dbReference type="EC" id="3.1.3.18"/>
    </reaction>
</comment>
<evidence type="ECO:0000313" key="6">
    <source>
        <dbReference type="Proteomes" id="UP001227317"/>
    </source>
</evidence>
<proteinExistence type="inferred from homology"/>
<dbReference type="EC" id="3.1.3.18" evidence="4"/>
<evidence type="ECO:0000256" key="4">
    <source>
        <dbReference type="ARBA" id="ARBA00013078"/>
    </source>
</evidence>
<dbReference type="InterPro" id="IPR023198">
    <property type="entry name" value="PGP-like_dom2"/>
</dbReference>